<protein>
    <submittedName>
        <fullName evidence="1">Uncharacterized protein</fullName>
    </submittedName>
</protein>
<dbReference type="EMBL" id="JASNVU010000001">
    <property type="protein sequence ID" value="MDK4333984.1"/>
    <property type="molecule type" value="Genomic_DNA"/>
</dbReference>
<dbReference type="AlphaFoldDB" id="A0AAP4BWN0"/>
<reference evidence="1" key="1">
    <citation type="submission" date="2023-05" db="EMBL/GenBank/DDBJ databases">
        <title>Metabolic capabilities are highly conserved among human nasal-associated Corynebacterium species in pangenomic analyses.</title>
        <authorList>
            <person name="Tran T.H."/>
            <person name="Roberts A.Q."/>
            <person name="Escapa I.F."/>
            <person name="Gao W."/>
            <person name="Conlan S."/>
            <person name="Kong H."/>
            <person name="Segre J.A."/>
            <person name="Kelly M.S."/>
            <person name="Lemon K.P."/>
        </authorList>
    </citation>
    <scope>NUCLEOTIDE SEQUENCE</scope>
    <source>
        <strain evidence="1">KPL2618</strain>
    </source>
</reference>
<gene>
    <name evidence="1" type="ORF">QPX58_00910</name>
</gene>
<proteinExistence type="predicted"/>
<accession>A0AAP4BWN0</accession>
<comment type="caution">
    <text evidence="1">The sequence shown here is derived from an EMBL/GenBank/DDBJ whole genome shotgun (WGS) entry which is preliminary data.</text>
</comment>
<organism evidence="1 2">
    <name type="scientific">Corynebacterium accolens</name>
    <dbReference type="NCBI Taxonomy" id="38284"/>
    <lineage>
        <taxon>Bacteria</taxon>
        <taxon>Bacillati</taxon>
        <taxon>Actinomycetota</taxon>
        <taxon>Actinomycetes</taxon>
        <taxon>Mycobacteriales</taxon>
        <taxon>Corynebacteriaceae</taxon>
        <taxon>Corynebacterium</taxon>
    </lineage>
</organism>
<dbReference type="Proteomes" id="UP001230317">
    <property type="component" value="Unassembled WGS sequence"/>
</dbReference>
<sequence length="75" mass="8682">MQPKIIDADTGKELWRTAECAEYCSITTRTWASYYANERTPAPVAMLDRRSALWLAEDIKRWHASRPGSPSQLRR</sequence>
<evidence type="ECO:0000313" key="1">
    <source>
        <dbReference type="EMBL" id="MDK4333984.1"/>
    </source>
</evidence>
<name>A0AAP4BWN0_9CORY</name>
<evidence type="ECO:0000313" key="2">
    <source>
        <dbReference type="Proteomes" id="UP001230317"/>
    </source>
</evidence>